<keyword evidence="10" id="KW-1185">Reference proteome</keyword>
<dbReference type="InterPro" id="IPR004713">
    <property type="entry name" value="CaH_exchang"/>
</dbReference>
<evidence type="ECO:0000256" key="4">
    <source>
        <dbReference type="ARBA" id="ARBA00022989"/>
    </source>
</evidence>
<protein>
    <recommendedName>
        <fullName evidence="8">Sodium/calcium exchanger membrane region domain-containing protein</fullName>
    </recommendedName>
</protein>
<organism evidence="10">
    <name type="scientific">Perkinsus marinus (strain ATCC 50983 / TXsc)</name>
    <dbReference type="NCBI Taxonomy" id="423536"/>
    <lineage>
        <taxon>Eukaryota</taxon>
        <taxon>Sar</taxon>
        <taxon>Alveolata</taxon>
        <taxon>Perkinsozoa</taxon>
        <taxon>Perkinsea</taxon>
        <taxon>Perkinsida</taxon>
        <taxon>Perkinsidae</taxon>
        <taxon>Perkinsus</taxon>
    </lineage>
</organism>
<dbReference type="GO" id="GO:0012505">
    <property type="term" value="C:endomembrane system"/>
    <property type="evidence" value="ECO:0007669"/>
    <property type="project" value="UniProtKB-SubCell"/>
</dbReference>
<dbReference type="Pfam" id="PF01699">
    <property type="entry name" value="Na_Ca_ex"/>
    <property type="match status" value="1"/>
</dbReference>
<gene>
    <name evidence="9" type="ORF">Pmar_PMAR012137</name>
</gene>
<dbReference type="GeneID" id="9047379"/>
<evidence type="ECO:0000256" key="5">
    <source>
        <dbReference type="ARBA" id="ARBA00023065"/>
    </source>
</evidence>
<evidence type="ECO:0000313" key="9">
    <source>
        <dbReference type="EMBL" id="EER02433.1"/>
    </source>
</evidence>
<feature type="domain" description="Sodium/calcium exchanger membrane region" evidence="8">
    <location>
        <begin position="26"/>
        <end position="113"/>
    </location>
</feature>
<keyword evidence="5" id="KW-0406">Ion transport</keyword>
<evidence type="ECO:0000259" key="8">
    <source>
        <dbReference type="Pfam" id="PF01699"/>
    </source>
</evidence>
<reference evidence="9 10" key="1">
    <citation type="submission" date="2008-07" db="EMBL/GenBank/DDBJ databases">
        <authorList>
            <person name="El-Sayed N."/>
            <person name="Caler E."/>
            <person name="Inman J."/>
            <person name="Amedeo P."/>
            <person name="Hass B."/>
            <person name="Wortman J."/>
        </authorList>
    </citation>
    <scope>NUCLEOTIDE SEQUENCE [LARGE SCALE GENOMIC DNA]</scope>
    <source>
        <strain evidence="10">ATCC 50983 / TXsc</strain>
    </source>
</reference>
<dbReference type="OrthoDB" id="432529at2759"/>
<feature type="transmembrane region" description="Helical" evidence="7">
    <location>
        <begin position="21"/>
        <end position="39"/>
    </location>
</feature>
<dbReference type="GO" id="GO:0016020">
    <property type="term" value="C:membrane"/>
    <property type="evidence" value="ECO:0007669"/>
    <property type="project" value="InterPro"/>
</dbReference>
<keyword evidence="3 7" id="KW-0812">Transmembrane</keyword>
<evidence type="ECO:0000256" key="6">
    <source>
        <dbReference type="ARBA" id="ARBA00023136"/>
    </source>
</evidence>
<dbReference type="Proteomes" id="UP000007800">
    <property type="component" value="Unassembled WGS sequence"/>
</dbReference>
<proteinExistence type="predicted"/>
<name>C5LLF9_PERM5</name>
<feature type="transmembrane region" description="Helical" evidence="7">
    <location>
        <begin position="59"/>
        <end position="82"/>
    </location>
</feature>
<feature type="non-terminal residue" evidence="9">
    <location>
        <position position="1"/>
    </location>
</feature>
<dbReference type="GO" id="GO:0006874">
    <property type="term" value="P:intracellular calcium ion homeostasis"/>
    <property type="evidence" value="ECO:0007669"/>
    <property type="project" value="TreeGrafter"/>
</dbReference>
<dbReference type="PANTHER" id="PTHR31503:SF36">
    <property type="entry name" value="SODIUM_CALCIUM EXCHANGER MEMBRANE REGION DOMAIN-CONTAINING PROTEIN"/>
    <property type="match status" value="1"/>
</dbReference>
<evidence type="ECO:0000256" key="1">
    <source>
        <dbReference type="ARBA" id="ARBA00004127"/>
    </source>
</evidence>
<evidence type="ECO:0000256" key="3">
    <source>
        <dbReference type="ARBA" id="ARBA00022692"/>
    </source>
</evidence>
<keyword evidence="2" id="KW-0813">Transport</keyword>
<dbReference type="InParanoid" id="C5LLF9"/>
<dbReference type="PANTHER" id="PTHR31503">
    <property type="entry name" value="VACUOLAR CALCIUM ION TRANSPORTER"/>
    <property type="match status" value="1"/>
</dbReference>
<keyword evidence="4 7" id="KW-1133">Transmembrane helix</keyword>
<dbReference type="GO" id="GO:0015369">
    <property type="term" value="F:calcium:proton antiporter activity"/>
    <property type="evidence" value="ECO:0007669"/>
    <property type="project" value="TreeGrafter"/>
</dbReference>
<sequence length="115" mass="12319">QKRIKIRAAYMMGIGTNGISIIVLLIIIIESGTLLILIFSDPAVDVLNEIGIRSGINPFYISFILAPLASNASELVAAYSYAQKKTSKHITISISTLQGAASMNNTFCLGIFLAV</sequence>
<dbReference type="EMBL" id="GG683121">
    <property type="protein sequence ID" value="EER02433.1"/>
    <property type="molecule type" value="Genomic_DNA"/>
</dbReference>
<comment type="subcellular location">
    <subcellularLocation>
        <location evidence="1">Endomembrane system</location>
        <topology evidence="1">Multi-pass membrane protein</topology>
    </subcellularLocation>
</comment>
<keyword evidence="6 7" id="KW-0472">Membrane</keyword>
<feature type="non-terminal residue" evidence="9">
    <location>
        <position position="115"/>
    </location>
</feature>
<dbReference type="RefSeq" id="XP_002769715.1">
    <property type="nucleotide sequence ID" value="XM_002769669.1"/>
</dbReference>
<accession>C5LLF9</accession>
<evidence type="ECO:0000313" key="10">
    <source>
        <dbReference type="Proteomes" id="UP000007800"/>
    </source>
</evidence>
<evidence type="ECO:0000256" key="2">
    <source>
        <dbReference type="ARBA" id="ARBA00022448"/>
    </source>
</evidence>
<evidence type="ECO:0000256" key="7">
    <source>
        <dbReference type="SAM" id="Phobius"/>
    </source>
</evidence>
<dbReference type="InterPro" id="IPR004837">
    <property type="entry name" value="NaCa_Exmemb"/>
</dbReference>
<dbReference type="AlphaFoldDB" id="C5LLF9"/>